<evidence type="ECO:0000256" key="4">
    <source>
        <dbReference type="ARBA" id="ARBA00022490"/>
    </source>
</evidence>
<evidence type="ECO:0000256" key="6">
    <source>
        <dbReference type="ARBA" id="ARBA00022679"/>
    </source>
</evidence>
<dbReference type="InterPro" id="IPR020568">
    <property type="entry name" value="Ribosomal_Su5_D2-typ_SF"/>
</dbReference>
<dbReference type="Proteomes" id="UP000254601">
    <property type="component" value="Unassembled WGS sequence"/>
</dbReference>
<evidence type="ECO:0000256" key="2">
    <source>
        <dbReference type="ARBA" id="ARBA00006495"/>
    </source>
</evidence>
<dbReference type="Pfam" id="PF00288">
    <property type="entry name" value="GHMP_kinases_N"/>
    <property type="match status" value="1"/>
</dbReference>
<dbReference type="Gene3D" id="3.30.230.10">
    <property type="match status" value="1"/>
</dbReference>
<dbReference type="PROSITE" id="PS00627">
    <property type="entry name" value="GHMP_KINASES_ATP"/>
    <property type="match status" value="1"/>
</dbReference>
<protein>
    <recommendedName>
        <fullName evidence="3">mevalonate kinase</fullName>
        <ecNumber evidence="3">2.7.1.36</ecNumber>
    </recommendedName>
</protein>
<dbReference type="PRINTS" id="PR00959">
    <property type="entry name" value="MEVGALKINASE"/>
</dbReference>
<dbReference type="GO" id="GO:0004496">
    <property type="term" value="F:mevalonate kinase activity"/>
    <property type="evidence" value="ECO:0007669"/>
    <property type="project" value="UniProtKB-EC"/>
</dbReference>
<evidence type="ECO:0000313" key="15">
    <source>
        <dbReference type="Proteomes" id="UP000254601"/>
    </source>
</evidence>
<evidence type="ECO:0000256" key="11">
    <source>
        <dbReference type="ARBA" id="ARBA00023098"/>
    </source>
</evidence>
<accession>A0A380MW86</accession>
<organism evidence="14 15">
    <name type="scientific">Suttonella ornithocola</name>
    <dbReference type="NCBI Taxonomy" id="279832"/>
    <lineage>
        <taxon>Bacteria</taxon>
        <taxon>Pseudomonadati</taxon>
        <taxon>Pseudomonadota</taxon>
        <taxon>Gammaproteobacteria</taxon>
        <taxon>Cardiobacteriales</taxon>
        <taxon>Cardiobacteriaceae</taxon>
        <taxon>Suttonella</taxon>
    </lineage>
</organism>
<keyword evidence="9" id="KW-0067">ATP-binding</keyword>
<dbReference type="InterPro" id="IPR036554">
    <property type="entry name" value="GHMP_kinase_C_sf"/>
</dbReference>
<dbReference type="EMBL" id="UHIC01000001">
    <property type="protein sequence ID" value="SUO96558.1"/>
    <property type="molecule type" value="Genomic_DNA"/>
</dbReference>
<comment type="pathway">
    <text evidence="12">Isoprenoid biosynthesis; isopentenyl diphosphate biosynthesis via mevalonate pathway; isopentenyl diphosphate from (R)-mevalonate: step 1/3.</text>
</comment>
<dbReference type="EC" id="2.7.1.36" evidence="3"/>
<keyword evidence="11" id="KW-0443">Lipid metabolism</keyword>
<dbReference type="SUPFAM" id="SSF54211">
    <property type="entry name" value="Ribosomal protein S5 domain 2-like"/>
    <property type="match status" value="1"/>
</dbReference>
<proteinExistence type="inferred from homology"/>
<evidence type="ECO:0000259" key="13">
    <source>
        <dbReference type="Pfam" id="PF00288"/>
    </source>
</evidence>
<evidence type="ECO:0000256" key="7">
    <source>
        <dbReference type="ARBA" id="ARBA00022741"/>
    </source>
</evidence>
<dbReference type="OrthoDB" id="9764892at2"/>
<keyword evidence="8 14" id="KW-0418">Kinase</keyword>
<keyword evidence="15" id="KW-1185">Reference proteome</keyword>
<evidence type="ECO:0000256" key="5">
    <source>
        <dbReference type="ARBA" id="ARBA00022516"/>
    </source>
</evidence>
<dbReference type="InterPro" id="IPR014721">
    <property type="entry name" value="Ribsml_uS5_D2-typ_fold_subgr"/>
</dbReference>
<dbReference type="GO" id="GO:0005524">
    <property type="term" value="F:ATP binding"/>
    <property type="evidence" value="ECO:0007669"/>
    <property type="project" value="UniProtKB-KW"/>
</dbReference>
<comment type="similarity">
    <text evidence="2">Belongs to the GHMP kinase family. Mevalonate kinase subfamily.</text>
</comment>
<comment type="subcellular location">
    <subcellularLocation>
        <location evidence="1">Cytoplasm</location>
    </subcellularLocation>
</comment>
<reference evidence="14 15" key="1">
    <citation type="submission" date="2018-06" db="EMBL/GenBank/DDBJ databases">
        <authorList>
            <consortium name="Pathogen Informatics"/>
            <person name="Doyle S."/>
        </authorList>
    </citation>
    <scope>NUCLEOTIDE SEQUENCE [LARGE SCALE GENOMIC DNA]</scope>
    <source>
        <strain evidence="14 15">NCTC13337</strain>
    </source>
</reference>
<evidence type="ECO:0000256" key="8">
    <source>
        <dbReference type="ARBA" id="ARBA00022777"/>
    </source>
</evidence>
<evidence type="ECO:0000256" key="9">
    <source>
        <dbReference type="ARBA" id="ARBA00022840"/>
    </source>
</evidence>
<evidence type="ECO:0000313" key="14">
    <source>
        <dbReference type="EMBL" id="SUO96558.1"/>
    </source>
</evidence>
<dbReference type="GO" id="GO:0005829">
    <property type="term" value="C:cytosol"/>
    <property type="evidence" value="ECO:0007669"/>
    <property type="project" value="TreeGrafter"/>
</dbReference>
<keyword evidence="10" id="KW-0460">Magnesium</keyword>
<dbReference type="RefSeq" id="WP_115306087.1">
    <property type="nucleotide sequence ID" value="NZ_LWHB01000031.1"/>
</dbReference>
<keyword evidence="4" id="KW-0963">Cytoplasm</keyword>
<sequence length="349" mass="38373">MNSIDNVIVKAHSPGKLIFSGEHSIVYGAPAIVAAIARYTTVGFTPLSNTHSIHTFIEHFPHIAEYPLRGLSTLKQKLDQRFEQFLNGQRPVQNILNRPEDLIIYTLANFAQHIPVPGPRTRFPLPNPGKLQTNSELPLGAGMGSSAAAIAATIVLYESLLNHPLSLEQRFERIRFCERLQHGKGSAIDATAVTYGNIHLLSNHQPIPIKISLSPHWYSYLQGIPCVSTGEVVNYVRVNHAHDQKLWEAFQAITLELCEALQSQKNPIPIIKENHQLLCRTGVVPVATQKLIEKIEEHGGAAKISGAGAHLGQNAGMLLIYHPEVEHLKTIIPNLDPLVIAPNGAELIT</sequence>
<gene>
    <name evidence="14" type="ORF">NCTC13337_01916</name>
</gene>
<evidence type="ECO:0000256" key="3">
    <source>
        <dbReference type="ARBA" id="ARBA00012103"/>
    </source>
</evidence>
<dbReference type="InterPro" id="IPR006204">
    <property type="entry name" value="GHMP_kinase_N_dom"/>
</dbReference>
<dbReference type="UniPathway" id="UPA00057">
    <property type="reaction ID" value="UER00098"/>
</dbReference>
<dbReference type="PANTHER" id="PTHR43290">
    <property type="entry name" value="MEVALONATE KINASE"/>
    <property type="match status" value="1"/>
</dbReference>
<dbReference type="Gene3D" id="3.30.70.890">
    <property type="entry name" value="GHMP kinase, C-terminal domain"/>
    <property type="match status" value="1"/>
</dbReference>
<evidence type="ECO:0000256" key="1">
    <source>
        <dbReference type="ARBA" id="ARBA00004496"/>
    </source>
</evidence>
<dbReference type="InterPro" id="IPR006203">
    <property type="entry name" value="GHMP_knse_ATP-bd_CS"/>
</dbReference>
<evidence type="ECO:0000256" key="12">
    <source>
        <dbReference type="ARBA" id="ARBA00029438"/>
    </source>
</evidence>
<feature type="domain" description="GHMP kinase N-terminal" evidence="13">
    <location>
        <begin position="127"/>
        <end position="196"/>
    </location>
</feature>
<dbReference type="AlphaFoldDB" id="A0A380MW86"/>
<dbReference type="InterPro" id="IPR006205">
    <property type="entry name" value="Mev_gal_kin"/>
</dbReference>
<dbReference type="SUPFAM" id="SSF55060">
    <property type="entry name" value="GHMP Kinase, C-terminal domain"/>
    <property type="match status" value="1"/>
</dbReference>
<keyword evidence="7" id="KW-0547">Nucleotide-binding</keyword>
<evidence type="ECO:0000256" key="10">
    <source>
        <dbReference type="ARBA" id="ARBA00022842"/>
    </source>
</evidence>
<dbReference type="GO" id="GO:0019287">
    <property type="term" value="P:isopentenyl diphosphate biosynthetic process, mevalonate pathway"/>
    <property type="evidence" value="ECO:0007669"/>
    <property type="project" value="UniProtKB-UniPathway"/>
</dbReference>
<keyword evidence="5" id="KW-0444">Lipid biosynthesis</keyword>
<keyword evidence="6" id="KW-0808">Transferase</keyword>
<dbReference type="PANTHER" id="PTHR43290:SF2">
    <property type="entry name" value="MEVALONATE KINASE"/>
    <property type="match status" value="1"/>
</dbReference>
<name>A0A380MW86_9GAMM</name>